<feature type="region of interest" description="Disordered" evidence="1">
    <location>
        <begin position="257"/>
        <end position="281"/>
    </location>
</feature>
<dbReference type="OrthoDB" id="10029128at2759"/>
<dbReference type="AlphaFoldDB" id="A0A8X6XN33"/>
<evidence type="ECO:0000313" key="2">
    <source>
        <dbReference type="EMBL" id="GFY54626.1"/>
    </source>
</evidence>
<dbReference type="EMBL" id="BMAV01009966">
    <property type="protein sequence ID" value="GFY54626.1"/>
    <property type="molecule type" value="Genomic_DNA"/>
</dbReference>
<proteinExistence type="predicted"/>
<protein>
    <submittedName>
        <fullName evidence="2">Transcription factor AP-4</fullName>
    </submittedName>
</protein>
<feature type="region of interest" description="Disordered" evidence="1">
    <location>
        <begin position="339"/>
        <end position="379"/>
    </location>
</feature>
<feature type="compositionally biased region" description="Basic and acidic residues" evidence="1">
    <location>
        <begin position="357"/>
        <end position="368"/>
    </location>
</feature>
<reference evidence="2" key="1">
    <citation type="submission" date="2020-08" db="EMBL/GenBank/DDBJ databases">
        <title>Multicomponent nature underlies the extraordinary mechanical properties of spider dragline silk.</title>
        <authorList>
            <person name="Kono N."/>
            <person name="Nakamura H."/>
            <person name="Mori M."/>
            <person name="Yoshida Y."/>
            <person name="Ohtoshi R."/>
            <person name="Malay A.D."/>
            <person name="Moran D.A.P."/>
            <person name="Tomita M."/>
            <person name="Numata K."/>
            <person name="Arakawa K."/>
        </authorList>
    </citation>
    <scope>NUCLEOTIDE SEQUENCE</scope>
</reference>
<evidence type="ECO:0000256" key="1">
    <source>
        <dbReference type="SAM" id="MobiDB-lite"/>
    </source>
</evidence>
<dbReference type="PANTHER" id="PTHR46704:SF9">
    <property type="entry name" value="BHLH DOMAIN-CONTAINING PROTEIN"/>
    <property type="match status" value="1"/>
</dbReference>
<organism evidence="2 3">
    <name type="scientific">Trichonephila inaurata madagascariensis</name>
    <dbReference type="NCBI Taxonomy" id="2747483"/>
    <lineage>
        <taxon>Eukaryota</taxon>
        <taxon>Metazoa</taxon>
        <taxon>Ecdysozoa</taxon>
        <taxon>Arthropoda</taxon>
        <taxon>Chelicerata</taxon>
        <taxon>Arachnida</taxon>
        <taxon>Araneae</taxon>
        <taxon>Araneomorphae</taxon>
        <taxon>Entelegynae</taxon>
        <taxon>Araneoidea</taxon>
        <taxon>Nephilidae</taxon>
        <taxon>Trichonephila</taxon>
        <taxon>Trichonephila inaurata</taxon>
    </lineage>
</organism>
<gene>
    <name evidence="2" type="primary">NCL1_36955</name>
    <name evidence="2" type="ORF">TNIN_52541</name>
</gene>
<evidence type="ECO:0000313" key="3">
    <source>
        <dbReference type="Proteomes" id="UP000886998"/>
    </source>
</evidence>
<accession>A0A8X6XN33</accession>
<comment type="caution">
    <text evidence="2">The sequence shown here is derived from an EMBL/GenBank/DDBJ whole genome shotgun (WGS) entry which is preliminary data.</text>
</comment>
<keyword evidence="3" id="KW-1185">Reference proteome</keyword>
<sequence>MKKMSIDNFSKDYEKKKKVQVGGKIQEIKIQRIYLNACCVGIFMDYNVDISKILSYPVTSVPLPMYHLDGTICKTDKSALMKCLEKEVQHEQPHEIDVLIIDGFFLLHTIKKFPKTFGKISKQFLQMALNHKHRELTRSLINTLHQGINESNKVVSRVDEELSCPAHEEADTKTVYHACIINYPAEIVIRNTDTDIAAIMLGYMHPLKNDSVVWMLTGTGNNLRYMDLTKIHEDFGQLNSHSLPGYHAITGYDFNPDSVDEGIGSSSPSRSENGADDSKREMLDLRVQLDRERTLRLLLEEQVRTLENQLYPLGDGPDSVKRIYLQFQNGLEENLKYLGHESGLGSPQSQISSQDIESNHDISLRESSPELSSNEIPEDLSGKSNSMLLQCVDELSLSDVSPIPGLLLSTSPVNISSSFSDEINLTQQETFKGSTSKQNLETIVEAIRHVEGDHMFRDDPADLEIRSLKRDKLSAAIDPHFTERVKQSVLLSHRGFSFQHRIIRNAPLTQSRPGVIVSNLS</sequence>
<name>A0A8X6XN33_9ARAC</name>
<feature type="compositionally biased region" description="Polar residues" evidence="1">
    <location>
        <begin position="345"/>
        <end position="356"/>
    </location>
</feature>
<dbReference type="PANTHER" id="PTHR46704">
    <property type="entry name" value="CXC DOMAIN-CONTAINING PROTEIN-RELATED"/>
    <property type="match status" value="1"/>
</dbReference>
<dbReference type="Proteomes" id="UP000886998">
    <property type="component" value="Unassembled WGS sequence"/>
</dbReference>